<dbReference type="SUPFAM" id="SSF56059">
    <property type="entry name" value="Glutathione synthetase ATP-binding domain-like"/>
    <property type="match status" value="1"/>
</dbReference>
<dbReference type="Pfam" id="PF04168">
    <property type="entry name" value="Alpha-E"/>
    <property type="match status" value="1"/>
</dbReference>
<dbReference type="InterPro" id="IPR025841">
    <property type="entry name" value="CP_ATPgrasp_2"/>
</dbReference>
<dbReference type="InterPro" id="IPR051680">
    <property type="entry name" value="ATP-dep_Glu-Cys_Ligase-2"/>
</dbReference>
<evidence type="ECO:0000259" key="1">
    <source>
        <dbReference type="Pfam" id="PF04168"/>
    </source>
</evidence>
<evidence type="ECO:0000313" key="4">
    <source>
        <dbReference type="Proteomes" id="UP000622580"/>
    </source>
</evidence>
<comment type="caution">
    <text evidence="3">The sequence shown here is derived from an EMBL/GenBank/DDBJ whole genome shotgun (WGS) entry which is preliminary data.</text>
</comment>
<keyword evidence="4" id="KW-1185">Reference proteome</keyword>
<name>A0A941HVK4_9CAUL</name>
<accession>A0A941HVK4</accession>
<feature type="domain" description="Circularly permuted ATP-grasp type 2" evidence="2">
    <location>
        <begin position="101"/>
        <end position="479"/>
    </location>
</feature>
<dbReference type="Proteomes" id="UP000622580">
    <property type="component" value="Unassembled WGS sequence"/>
</dbReference>
<evidence type="ECO:0000259" key="2">
    <source>
        <dbReference type="Pfam" id="PF14403"/>
    </source>
</evidence>
<reference evidence="3" key="1">
    <citation type="submission" date="2021-04" db="EMBL/GenBank/DDBJ databases">
        <title>Draft genome assembly of strain Phenylobacterium sp. 20VBR1 using MiniION and Illumina platforms.</title>
        <authorList>
            <person name="Thomas F.A."/>
            <person name="Krishnan K.P."/>
            <person name="Sinha R.K."/>
        </authorList>
    </citation>
    <scope>NUCLEOTIDE SEQUENCE</scope>
    <source>
        <strain evidence="3">20VBR1</strain>
    </source>
</reference>
<dbReference type="EMBL" id="JAGSGD010000001">
    <property type="protein sequence ID" value="MBR7618675.1"/>
    <property type="molecule type" value="Genomic_DNA"/>
</dbReference>
<dbReference type="PANTHER" id="PTHR34595:SF2">
    <property type="entry name" value="BLR2978 PROTEIN"/>
    <property type="match status" value="1"/>
</dbReference>
<sequence>MAADTTTAGRRQAHLEPNAARRLSGWLKGYKPLAGIPDELFDALGRPRDHWLSLLGDFAEYPEGEFTSRFGLATRHIRDTGVSYRIYGEESERSWPLNPLPLILGQKEWAQIARGVEQRATLMEALLGDLYGEAKLVADGSLPAAALTGSVDFVRAMRGVSPPGGRHLQIYAADLGRGPDGRWWVLDDRTQAPSGAGYALENRLVLSRAYPSLYNAMNVERLAPFFDGFRRGLAAAADRTDPRICLLSPGPFSETYFEQAHLARYLGFLLVEGDDLVARDGRVYVRTIAGLKRADVILRRVDADFLDPLELNSASRLGTPGMLEAIRTGGVVVLNMPGSGVAESKALLGFMPMLSRKLLGEELRLPNVATWWCGQRNEREMVEANLHRLAIAPAFNSRLDPGGLSRPQLIADMAPEARATLLAQLRDRPGDFVGQEVVRLSTMPVLRDGKLEPAPFVLRVYAAWTPEGWKVMPGGFCRTSERLDVRAISMGEDARTADVWVIDDKPVERMTLMASKEEVKVRRILGHLPSRAADNLFWLGRYLERAEATLRLARSLCTSLMDSETALHTTGETLACLQKLLIEWGALDEEALGVRALDAARNALHDQKAYGSVIYLVRAAQRAAASMRERLSVDFWALLLTLEKELAEGAQTPLSEAEALQQIESALQLVAALSGLSQENMNRVAGWRFLDMGRRIERGINTCRLARMLAPDAATTDDLDLLLDLADSQITYRARYLVGLALTPVRDMLLLDPYNTRSLAFQAQTLKDHLAVLPSLLEDGMLEEPSRILLPLATEIETADARDLTTARMLAFERALMDLSGAVADRYFLQGANAVPTLKLSALA</sequence>
<proteinExistence type="predicted"/>
<dbReference type="InterPro" id="IPR007296">
    <property type="entry name" value="DUF403"/>
</dbReference>
<protein>
    <submittedName>
        <fullName evidence="3">Circularly permuted type 2 ATP-grasp protein</fullName>
    </submittedName>
</protein>
<evidence type="ECO:0000313" key="3">
    <source>
        <dbReference type="EMBL" id="MBR7618675.1"/>
    </source>
</evidence>
<organism evidence="3 4">
    <name type="scientific">Phenylobacterium glaciei</name>
    <dbReference type="NCBI Taxonomy" id="2803784"/>
    <lineage>
        <taxon>Bacteria</taxon>
        <taxon>Pseudomonadati</taxon>
        <taxon>Pseudomonadota</taxon>
        <taxon>Alphaproteobacteria</taxon>
        <taxon>Caulobacterales</taxon>
        <taxon>Caulobacteraceae</taxon>
        <taxon>Phenylobacterium</taxon>
    </lineage>
</organism>
<dbReference type="Pfam" id="PF14403">
    <property type="entry name" value="CP_ATPgrasp_2"/>
    <property type="match status" value="1"/>
</dbReference>
<dbReference type="Gene3D" id="3.40.50.11290">
    <property type="match status" value="1"/>
</dbReference>
<gene>
    <name evidence="3" type="ORF">JKL49_04675</name>
</gene>
<dbReference type="AlphaFoldDB" id="A0A941HVK4"/>
<dbReference type="RefSeq" id="WP_215338548.1">
    <property type="nucleotide sequence ID" value="NZ_JAGSGD010000001.1"/>
</dbReference>
<dbReference type="PANTHER" id="PTHR34595">
    <property type="entry name" value="BLR5612 PROTEIN"/>
    <property type="match status" value="1"/>
</dbReference>
<feature type="domain" description="DUF403" evidence="1">
    <location>
        <begin position="528"/>
        <end position="828"/>
    </location>
</feature>